<proteinExistence type="predicted"/>
<sequence>MDLSAFQRGGPHNRLSAAEHNHRLQLKLCFRCGQAGHVSRGCSNGKRKSKGCQQSLSSAQISELKAKNKQDPRQPQLHQPFPNP</sequence>
<dbReference type="Gene3D" id="4.10.60.10">
    <property type="entry name" value="Zinc finger, CCHC-type"/>
    <property type="match status" value="1"/>
</dbReference>
<comment type="caution">
    <text evidence="5">The sequence shown here is derived from an EMBL/GenBank/DDBJ whole genome shotgun (WGS) entry which is preliminary data.</text>
</comment>
<keyword evidence="2" id="KW-0862">Zinc</keyword>
<dbReference type="EMBL" id="LAVV01005799">
    <property type="protein sequence ID" value="KNZ60668.1"/>
    <property type="molecule type" value="Genomic_DNA"/>
</dbReference>
<dbReference type="SUPFAM" id="SSF57756">
    <property type="entry name" value="Retrovirus zinc finger-like domains"/>
    <property type="match status" value="1"/>
</dbReference>
<name>A0A0L6VIT8_9BASI</name>
<dbReference type="Pfam" id="PF00098">
    <property type="entry name" value="zf-CCHC"/>
    <property type="match status" value="1"/>
</dbReference>
<protein>
    <recommendedName>
        <fullName evidence="4">CCHC-type domain-containing protein</fullName>
    </recommendedName>
</protein>
<keyword evidence="2" id="KW-0863">Zinc-finger</keyword>
<organism evidence="5 6">
    <name type="scientific">Puccinia sorghi</name>
    <dbReference type="NCBI Taxonomy" id="27349"/>
    <lineage>
        <taxon>Eukaryota</taxon>
        <taxon>Fungi</taxon>
        <taxon>Dikarya</taxon>
        <taxon>Basidiomycota</taxon>
        <taxon>Pucciniomycotina</taxon>
        <taxon>Pucciniomycetes</taxon>
        <taxon>Pucciniales</taxon>
        <taxon>Pucciniaceae</taxon>
        <taxon>Puccinia</taxon>
    </lineage>
</organism>
<dbReference type="VEuPathDB" id="FungiDB:VP01_15220g1"/>
<dbReference type="Proteomes" id="UP000037035">
    <property type="component" value="Unassembled WGS sequence"/>
</dbReference>
<gene>
    <name evidence="5" type="ORF">VP01_15220g1</name>
</gene>
<dbReference type="AlphaFoldDB" id="A0A0L6VIT8"/>
<dbReference type="PROSITE" id="PS50158">
    <property type="entry name" value="ZF_CCHC"/>
    <property type="match status" value="1"/>
</dbReference>
<accession>A0A0L6VIT8</accession>
<keyword evidence="2" id="KW-0479">Metal-binding</keyword>
<dbReference type="InterPro" id="IPR001878">
    <property type="entry name" value="Znf_CCHC"/>
</dbReference>
<dbReference type="InterPro" id="IPR036875">
    <property type="entry name" value="Znf_CCHC_sf"/>
</dbReference>
<keyword evidence="1" id="KW-0507">mRNA processing</keyword>
<dbReference type="GO" id="GO:0003676">
    <property type="term" value="F:nucleic acid binding"/>
    <property type="evidence" value="ECO:0007669"/>
    <property type="project" value="InterPro"/>
</dbReference>
<reference evidence="5 6" key="1">
    <citation type="submission" date="2015-08" db="EMBL/GenBank/DDBJ databases">
        <title>Next Generation Sequencing and Analysis of the Genome of Puccinia sorghi L Schw, the Causal Agent of Maize Common Rust.</title>
        <authorList>
            <person name="Rochi L."/>
            <person name="Burguener G."/>
            <person name="Darino M."/>
            <person name="Turjanski A."/>
            <person name="Kreff E."/>
            <person name="Dieguez M.J."/>
            <person name="Sacco F."/>
        </authorList>
    </citation>
    <scope>NUCLEOTIDE SEQUENCE [LARGE SCALE GENOMIC DNA]</scope>
    <source>
        <strain evidence="5 6">RO10H11247</strain>
    </source>
</reference>
<dbReference type="SMART" id="SM00343">
    <property type="entry name" value="ZnF_C2HC"/>
    <property type="match status" value="1"/>
</dbReference>
<feature type="region of interest" description="Disordered" evidence="3">
    <location>
        <begin position="37"/>
        <end position="84"/>
    </location>
</feature>
<evidence type="ECO:0000313" key="6">
    <source>
        <dbReference type="Proteomes" id="UP000037035"/>
    </source>
</evidence>
<evidence type="ECO:0000256" key="3">
    <source>
        <dbReference type="SAM" id="MobiDB-lite"/>
    </source>
</evidence>
<keyword evidence="6" id="KW-1185">Reference proteome</keyword>
<evidence type="ECO:0000256" key="1">
    <source>
        <dbReference type="ARBA" id="ARBA00022664"/>
    </source>
</evidence>
<feature type="domain" description="CCHC-type" evidence="4">
    <location>
        <begin position="29"/>
        <end position="44"/>
    </location>
</feature>
<feature type="compositionally biased region" description="Polar residues" evidence="3">
    <location>
        <begin position="51"/>
        <end position="61"/>
    </location>
</feature>
<dbReference type="GO" id="GO:0006397">
    <property type="term" value="P:mRNA processing"/>
    <property type="evidence" value="ECO:0007669"/>
    <property type="project" value="UniProtKB-KW"/>
</dbReference>
<evidence type="ECO:0000259" key="4">
    <source>
        <dbReference type="PROSITE" id="PS50158"/>
    </source>
</evidence>
<dbReference type="OrthoDB" id="3040543at2759"/>
<evidence type="ECO:0000313" key="5">
    <source>
        <dbReference type="EMBL" id="KNZ60668.1"/>
    </source>
</evidence>
<evidence type="ECO:0000256" key="2">
    <source>
        <dbReference type="PROSITE-ProRule" id="PRU00047"/>
    </source>
</evidence>
<dbReference type="GO" id="GO:0008270">
    <property type="term" value="F:zinc ion binding"/>
    <property type="evidence" value="ECO:0007669"/>
    <property type="project" value="UniProtKB-KW"/>
</dbReference>